<dbReference type="InterPro" id="IPR032675">
    <property type="entry name" value="LRR_dom_sf"/>
</dbReference>
<dbReference type="SUPFAM" id="SSF52058">
    <property type="entry name" value="L domain-like"/>
    <property type="match status" value="1"/>
</dbReference>
<accession>A0A1V9Z6Z5</accession>
<dbReference type="OrthoDB" id="78970at2759"/>
<dbReference type="SMART" id="SM00369">
    <property type="entry name" value="LRR_TYP"/>
    <property type="match status" value="1"/>
</dbReference>
<dbReference type="InterPro" id="IPR001611">
    <property type="entry name" value="Leu-rich_rpt"/>
</dbReference>
<keyword evidence="3" id="KW-0812">Transmembrane</keyword>
<keyword evidence="3" id="KW-1133">Transmembrane helix</keyword>
<comment type="caution">
    <text evidence="4">The sequence shown here is derived from an EMBL/GenBank/DDBJ whole genome shotgun (WGS) entry which is preliminary data.</text>
</comment>
<dbReference type="InterPro" id="IPR050216">
    <property type="entry name" value="LRR_domain-containing"/>
</dbReference>
<proteinExistence type="predicted"/>
<evidence type="ECO:0000256" key="3">
    <source>
        <dbReference type="SAM" id="Phobius"/>
    </source>
</evidence>
<dbReference type="Proteomes" id="UP000243579">
    <property type="component" value="Unassembled WGS sequence"/>
</dbReference>
<feature type="transmembrane region" description="Helical" evidence="3">
    <location>
        <begin position="300"/>
        <end position="321"/>
    </location>
</feature>
<dbReference type="GO" id="GO:0005737">
    <property type="term" value="C:cytoplasm"/>
    <property type="evidence" value="ECO:0007669"/>
    <property type="project" value="TreeGrafter"/>
</dbReference>
<sequence length="614" mass="67607">MDGKAVVSPSNKPDYAATSESHAALLIAVGIMHLLSVAYALMMAYAHYYLQHVSGGYNYIKVLRLYEPANVAVAVWFLIVGLHGLALLRMLYQIARRPVTTGPRLRASSCGSRLRRSLWRWVRLFGVNGPYYEVKLAIKHAVVATSQTYRAYSTSVLVGVSLINNAFSVLLFIYGVVVPVLWQFARSSSPTTRRKYTIAAAVMLNFVANVALPSWILRPYLNFFTRKDASKIQYEDTFYPIGVSVVQSVLVTSALDVFVVAVTHAFLLFALSDFVNTFILHRRPVLTRAQSRQGPLPRCFTDLAVLGYATSILWAIAVLALSCASLKQPSCERGCLAQTFPWLTGKCACTVLETTCDANGSLLLPEDGGIETRSLVFLIVSHCPRLVMPPALSRFTNLVGLEIYNSTIARWGEDASITAFSRFSYAILVRTNMSDLPLGLFHNAPTTFIDLEISETNLSSINLDAPLLQTLTVLYVEHAQLQEFPWQLADHQGLNELSLMGNNIAEIPANLSLPSLNYLQLSSNPLTAVPDAVFGLPNLWELYVDNSFVSSFPTDTGDFGGALSTIGAFNSTFCNSTDPPMRPLVTCTRDIYASGYFPTTQIIASRTSTNLLQR</sequence>
<dbReference type="AlphaFoldDB" id="A0A1V9Z6Z5"/>
<dbReference type="Pfam" id="PF13855">
    <property type="entry name" value="LRR_8"/>
    <property type="match status" value="1"/>
</dbReference>
<feature type="transmembrane region" description="Helical" evidence="3">
    <location>
        <begin position="162"/>
        <end position="184"/>
    </location>
</feature>
<feature type="transmembrane region" description="Helical" evidence="3">
    <location>
        <begin position="196"/>
        <end position="217"/>
    </location>
</feature>
<dbReference type="PANTHER" id="PTHR48051:SF1">
    <property type="entry name" value="RAS SUPPRESSOR PROTEIN 1"/>
    <property type="match status" value="1"/>
</dbReference>
<evidence type="ECO:0000256" key="2">
    <source>
        <dbReference type="ARBA" id="ARBA00022737"/>
    </source>
</evidence>
<dbReference type="STRING" id="1202772.A0A1V9Z6Z5"/>
<keyword evidence="3" id="KW-0472">Membrane</keyword>
<feature type="transmembrane region" description="Helical" evidence="3">
    <location>
        <begin position="71"/>
        <end position="92"/>
    </location>
</feature>
<evidence type="ECO:0000313" key="5">
    <source>
        <dbReference type="Proteomes" id="UP000243579"/>
    </source>
</evidence>
<organism evidence="4 5">
    <name type="scientific">Achlya hypogyna</name>
    <name type="common">Oomycete</name>
    <name type="synonym">Protoachlya hypogyna</name>
    <dbReference type="NCBI Taxonomy" id="1202772"/>
    <lineage>
        <taxon>Eukaryota</taxon>
        <taxon>Sar</taxon>
        <taxon>Stramenopiles</taxon>
        <taxon>Oomycota</taxon>
        <taxon>Saprolegniomycetes</taxon>
        <taxon>Saprolegniales</taxon>
        <taxon>Achlyaceae</taxon>
        <taxon>Achlya</taxon>
    </lineage>
</organism>
<dbReference type="PROSITE" id="PS51450">
    <property type="entry name" value="LRR"/>
    <property type="match status" value="1"/>
</dbReference>
<keyword evidence="2" id="KW-0677">Repeat</keyword>
<name>A0A1V9Z6Z5_ACHHY</name>
<keyword evidence="1" id="KW-0433">Leucine-rich repeat</keyword>
<protein>
    <submittedName>
        <fullName evidence="4">Uncharacterized protein</fullName>
    </submittedName>
</protein>
<evidence type="ECO:0000313" key="4">
    <source>
        <dbReference type="EMBL" id="OQR93768.1"/>
    </source>
</evidence>
<reference evidence="4 5" key="1">
    <citation type="journal article" date="2014" name="Genome Biol. Evol.">
        <title>The secreted proteins of Achlya hypogyna and Thraustotheca clavata identify the ancestral oomycete secretome and reveal gene acquisitions by horizontal gene transfer.</title>
        <authorList>
            <person name="Misner I."/>
            <person name="Blouin N."/>
            <person name="Leonard G."/>
            <person name="Richards T.A."/>
            <person name="Lane C.E."/>
        </authorList>
    </citation>
    <scope>NUCLEOTIDE SEQUENCE [LARGE SCALE GENOMIC DNA]</scope>
    <source>
        <strain evidence="4 5">ATCC 48635</strain>
    </source>
</reference>
<keyword evidence="5" id="KW-1185">Reference proteome</keyword>
<dbReference type="Gene3D" id="3.80.10.10">
    <property type="entry name" value="Ribonuclease Inhibitor"/>
    <property type="match status" value="1"/>
</dbReference>
<feature type="transmembrane region" description="Helical" evidence="3">
    <location>
        <begin position="23"/>
        <end position="50"/>
    </location>
</feature>
<dbReference type="EMBL" id="JNBR01000396">
    <property type="protein sequence ID" value="OQR93768.1"/>
    <property type="molecule type" value="Genomic_DNA"/>
</dbReference>
<dbReference type="InterPro" id="IPR003591">
    <property type="entry name" value="Leu-rich_rpt_typical-subtyp"/>
</dbReference>
<dbReference type="PANTHER" id="PTHR48051">
    <property type="match status" value="1"/>
</dbReference>
<evidence type="ECO:0000256" key="1">
    <source>
        <dbReference type="ARBA" id="ARBA00022614"/>
    </source>
</evidence>
<gene>
    <name evidence="4" type="ORF">ACHHYP_02289</name>
</gene>